<dbReference type="PANTHER" id="PTHR20889:SF12">
    <property type="entry name" value="LP01149P"/>
    <property type="match status" value="1"/>
</dbReference>
<gene>
    <name evidence="8" type="ORF">Scep_008236</name>
</gene>
<evidence type="ECO:0000313" key="9">
    <source>
        <dbReference type="Proteomes" id="UP001419268"/>
    </source>
</evidence>
<organism evidence="8 9">
    <name type="scientific">Stephania cephalantha</name>
    <dbReference type="NCBI Taxonomy" id="152367"/>
    <lineage>
        <taxon>Eukaryota</taxon>
        <taxon>Viridiplantae</taxon>
        <taxon>Streptophyta</taxon>
        <taxon>Embryophyta</taxon>
        <taxon>Tracheophyta</taxon>
        <taxon>Spermatophyta</taxon>
        <taxon>Magnoliopsida</taxon>
        <taxon>Ranunculales</taxon>
        <taxon>Menispermaceae</taxon>
        <taxon>Menispermoideae</taxon>
        <taxon>Cissampelideae</taxon>
        <taxon>Stephania</taxon>
    </lineage>
</organism>
<dbReference type="Pfam" id="PF06888">
    <property type="entry name" value="Put_Phosphatase"/>
    <property type="match status" value="1"/>
</dbReference>
<dbReference type="GO" id="GO:0046872">
    <property type="term" value="F:metal ion binding"/>
    <property type="evidence" value="ECO:0007669"/>
    <property type="project" value="UniProtKB-KW"/>
</dbReference>
<keyword evidence="4 7" id="KW-0460">Magnesium</keyword>
<evidence type="ECO:0000256" key="1">
    <source>
        <dbReference type="ARBA" id="ARBA00001946"/>
    </source>
</evidence>
<keyword evidence="3" id="KW-0378">Hydrolase</keyword>
<evidence type="ECO:0000256" key="5">
    <source>
        <dbReference type="PIRSR" id="PIRSR031051-1"/>
    </source>
</evidence>
<dbReference type="Gene3D" id="3.40.50.1000">
    <property type="entry name" value="HAD superfamily/HAD-like"/>
    <property type="match status" value="1"/>
</dbReference>
<feature type="active site" description="Proton donor" evidence="5">
    <location>
        <position position="11"/>
    </location>
</feature>
<dbReference type="InterPro" id="IPR016965">
    <property type="entry name" value="Pase_PHOSPHO-typ"/>
</dbReference>
<keyword evidence="2 7" id="KW-0479">Metal-binding</keyword>
<proteinExistence type="predicted"/>
<feature type="active site" description="Nucleophile" evidence="5">
    <location>
        <position position="9"/>
    </location>
</feature>
<dbReference type="EMBL" id="JBBNAG010000003">
    <property type="protein sequence ID" value="KAK9149479.1"/>
    <property type="molecule type" value="Genomic_DNA"/>
</dbReference>
<name>A0AAP0KD87_9MAGN</name>
<dbReference type="SUPFAM" id="SSF56784">
    <property type="entry name" value="HAD-like"/>
    <property type="match status" value="1"/>
</dbReference>
<keyword evidence="9" id="KW-1185">Reference proteome</keyword>
<comment type="cofactor">
    <cofactor evidence="1 7">
        <name>Mg(2+)</name>
        <dbReference type="ChEBI" id="CHEBI:18420"/>
    </cofactor>
</comment>
<feature type="binding site" evidence="7">
    <location>
        <position position="11"/>
    </location>
    <ligand>
        <name>Mg(2+)</name>
        <dbReference type="ChEBI" id="CHEBI:18420"/>
    </ligand>
</feature>
<reference evidence="8 9" key="1">
    <citation type="submission" date="2024-01" db="EMBL/GenBank/DDBJ databases">
        <title>Genome assemblies of Stephania.</title>
        <authorList>
            <person name="Yang L."/>
        </authorList>
    </citation>
    <scope>NUCLEOTIDE SEQUENCE [LARGE SCALE GENOMIC DNA]</scope>
    <source>
        <strain evidence="8">JXDWG</strain>
        <tissue evidence="8">Leaf</tissue>
    </source>
</reference>
<protein>
    <recommendedName>
        <fullName evidence="10">Pyridoxal phosphate phosphatase PHOSPHO2</fullName>
    </recommendedName>
</protein>
<dbReference type="InterPro" id="IPR006384">
    <property type="entry name" value="HAD_hydro_PyrdxlP_Pase-like"/>
</dbReference>
<feature type="binding site" evidence="7">
    <location>
        <position position="180"/>
    </location>
    <ligand>
        <name>Mg(2+)</name>
        <dbReference type="ChEBI" id="CHEBI:18420"/>
    </ligand>
</feature>
<evidence type="ECO:0000256" key="3">
    <source>
        <dbReference type="ARBA" id="ARBA00022801"/>
    </source>
</evidence>
<dbReference type="InterPro" id="IPR036412">
    <property type="entry name" value="HAD-like_sf"/>
</dbReference>
<feature type="binding site" evidence="6">
    <location>
        <position position="95"/>
    </location>
    <ligand>
        <name>substrate</name>
    </ligand>
</feature>
<dbReference type="NCBIfam" id="TIGR01489">
    <property type="entry name" value="DKMTPPase-SF"/>
    <property type="match status" value="1"/>
</dbReference>
<feature type="binding site" evidence="7">
    <location>
        <position position="9"/>
    </location>
    <ligand>
        <name>Mg(2+)</name>
        <dbReference type="ChEBI" id="CHEBI:18420"/>
    </ligand>
</feature>
<evidence type="ECO:0008006" key="10">
    <source>
        <dbReference type="Google" id="ProtNLM"/>
    </source>
</evidence>
<evidence type="ECO:0000256" key="4">
    <source>
        <dbReference type="ARBA" id="ARBA00022842"/>
    </source>
</evidence>
<dbReference type="PANTHER" id="PTHR20889">
    <property type="entry name" value="PHOSPHATASE, ORPHAN 1, 2"/>
    <property type="match status" value="1"/>
</dbReference>
<accession>A0AAP0KD87</accession>
<feature type="binding site" evidence="6">
    <location>
        <position position="20"/>
    </location>
    <ligand>
        <name>substrate</name>
    </ligand>
</feature>
<evidence type="ECO:0000256" key="2">
    <source>
        <dbReference type="ARBA" id="ARBA00022723"/>
    </source>
</evidence>
<evidence type="ECO:0000256" key="7">
    <source>
        <dbReference type="PIRSR" id="PIRSR031051-3"/>
    </source>
</evidence>
<dbReference type="GO" id="GO:0016791">
    <property type="term" value="F:phosphatase activity"/>
    <property type="evidence" value="ECO:0007669"/>
    <property type="project" value="InterPro"/>
</dbReference>
<evidence type="ECO:0000256" key="6">
    <source>
        <dbReference type="PIRSR" id="PIRSR031051-2"/>
    </source>
</evidence>
<dbReference type="AlphaFoldDB" id="A0AAP0KD87"/>
<sequence>MKEFVVVFDFDKTIIDCDSDDWVVKEMGVTAVFDQLLYTMPWNSLMNRMMEEIHLKGGKVEDIVECLKRLPLSAHIVSAIKSAHALGCDLKIVSDANVFFIETILKHHGILDCFSEICSNPCFTDKEGKLRILPYHDFTSSLHGCVRDTCSLNMCKGQVIERMKAAALAEGKKRFIYLGDGQGDFCAILKLGDDDFAMPRKDYWLCQLIYKNPLLIKAKIREWSDGDELQKVLLCLINSSNFDGGSALGTATLSSTDCKFEALPVRSQAPFPPEPQISLVSKSSNT</sequence>
<dbReference type="InterPro" id="IPR023214">
    <property type="entry name" value="HAD_sf"/>
</dbReference>
<dbReference type="NCBIfam" id="TIGR01488">
    <property type="entry name" value="HAD-SF-IB"/>
    <property type="match status" value="1"/>
</dbReference>
<comment type="caution">
    <text evidence="8">The sequence shown here is derived from an EMBL/GenBank/DDBJ whole genome shotgun (WGS) entry which is preliminary data.</text>
</comment>
<dbReference type="PIRSF" id="PIRSF031051">
    <property type="entry name" value="PyrdxlP_Pase_PHOSPHO2"/>
    <property type="match status" value="1"/>
</dbReference>
<dbReference type="Proteomes" id="UP001419268">
    <property type="component" value="Unassembled WGS sequence"/>
</dbReference>
<evidence type="ECO:0000313" key="8">
    <source>
        <dbReference type="EMBL" id="KAK9149479.1"/>
    </source>
</evidence>